<reference evidence="1" key="1">
    <citation type="submission" date="2019-09" db="EMBL/GenBank/DDBJ databases">
        <authorList>
            <person name="Rodrigo-Torres L."/>
            <person name="Arahal R. D."/>
            <person name="Lucena T."/>
        </authorList>
    </citation>
    <scope>NUCLEOTIDE SEQUENCE</scope>
    <source>
        <strain evidence="1">ISS653</strain>
    </source>
</reference>
<sequence length="368" mass="42254">MTEFTTDFAPRLHENFQFNKNKLNETGLVQLATLYINEGEPYEEQIGEFILEWLDDEKDYVEVKTSGSTGTPKIIQIKKEYMVNSAKATAKFFKLPEETTALLCLPATYIAGKMMLVRAMVLGWHLESVPPKSNPLDQVYKRFDFCAMTPFQLDNSLARLHLIQKLIVGGGAVSVHLKRLVQGIPTKIYETYGMTETVTHIAARRINSKKSRKKALPFKVLNNISVSQDDRNCLVIKAPMVSEEIIVTNDVVELVTYKKFFWKGRIDHVINSGGVKIHPEQVENKLQTIILQRFFVTSLPDDALGDRLILFIEAEFNEEVLQHLTEEIKNSKKLEKFEKPKKIYFVEKFEETHTGKVDRIRTLKARLT</sequence>
<dbReference type="EMBL" id="CABVMM010000004">
    <property type="protein sequence ID" value="VVV00075.1"/>
    <property type="molecule type" value="Genomic_DNA"/>
</dbReference>
<evidence type="ECO:0000313" key="2">
    <source>
        <dbReference type="Proteomes" id="UP000356253"/>
    </source>
</evidence>
<dbReference type="EC" id="6.2.1.26" evidence="1"/>
<comment type="caution">
    <text evidence="1">The sequence shown here is derived from an EMBL/GenBank/DDBJ whole genome shotgun (WGS) entry which is preliminary data.</text>
</comment>
<organism evidence="1 2">
    <name type="scientific">Mesonia oceanica</name>
    <dbReference type="NCBI Taxonomy" id="2687242"/>
    <lineage>
        <taxon>Bacteria</taxon>
        <taxon>Pseudomonadati</taxon>
        <taxon>Bacteroidota</taxon>
        <taxon>Flavobacteriia</taxon>
        <taxon>Flavobacteriales</taxon>
        <taxon>Flavobacteriaceae</taxon>
        <taxon>Mesonia</taxon>
    </lineage>
</organism>
<protein>
    <submittedName>
        <fullName evidence="1">2-succinylbenzoate--CoA ligase</fullName>
        <ecNumber evidence="1">6.2.1.26</ecNumber>
    </submittedName>
</protein>
<gene>
    <name evidence="1" type="primary">menE</name>
    <name evidence="1" type="ORF">FVB9532_01340</name>
</gene>
<name>A0AC61Y6N1_9FLAO</name>
<keyword evidence="2" id="KW-1185">Reference proteome</keyword>
<evidence type="ECO:0000313" key="1">
    <source>
        <dbReference type="EMBL" id="VVV00075.1"/>
    </source>
</evidence>
<dbReference type="Proteomes" id="UP000356253">
    <property type="component" value="Unassembled WGS sequence"/>
</dbReference>
<accession>A0AC61Y6N1</accession>
<keyword evidence="1" id="KW-0436">Ligase</keyword>
<proteinExistence type="predicted"/>